<accession>A0AAV3TWP3</accession>
<dbReference type="InterPro" id="IPR014621">
    <property type="entry name" value="UCP036778_sugar_epimerase"/>
</dbReference>
<feature type="domain" description="Xylose isomerase-like TIM barrel" evidence="1">
    <location>
        <begin position="25"/>
        <end position="267"/>
    </location>
</feature>
<evidence type="ECO:0000313" key="3">
    <source>
        <dbReference type="Proteomes" id="UP001409585"/>
    </source>
</evidence>
<sequence>MASSTIKFALNHKSCPTLSPIAALNAAKSLGISGVELRNDVGENSIATVEQAQQIGEHAAKLGIKILTINALYPFNVWNSEQEQNTVKLAQLAQACGAQALVCCPLVAATDERNIPGQAELISALKAIAPILSEHNIKGMVEPLGFPTSSLRFKEDSIAAIDAAGLGDIFSLVHDTFHHAGSDDQNYYPNRTGLIHASAVTDSGVTMESMLDGHRYFVGPGDRLNSITQIKHMLSAGYAGYVSFEPFADDIATYPNPTAAIKESMEYVLAELDASTAE</sequence>
<dbReference type="Proteomes" id="UP001409585">
    <property type="component" value="Unassembled WGS sequence"/>
</dbReference>
<evidence type="ECO:0000259" key="1">
    <source>
        <dbReference type="Pfam" id="PF01261"/>
    </source>
</evidence>
<gene>
    <name evidence="2" type="ORF">GCM10025791_00200</name>
</gene>
<protein>
    <submittedName>
        <fullName evidence="2">TIM barrel protein</fullName>
    </submittedName>
</protein>
<dbReference type="InterPro" id="IPR050312">
    <property type="entry name" value="IolE/XylAMocC-like"/>
</dbReference>
<dbReference type="InterPro" id="IPR013022">
    <property type="entry name" value="Xyl_isomerase-like_TIM-brl"/>
</dbReference>
<dbReference type="InterPro" id="IPR036237">
    <property type="entry name" value="Xyl_isomerase-like_sf"/>
</dbReference>
<dbReference type="Gene3D" id="3.20.20.150">
    <property type="entry name" value="Divalent-metal-dependent TIM barrel enzymes"/>
    <property type="match status" value="1"/>
</dbReference>
<keyword evidence="3" id="KW-1185">Reference proteome</keyword>
<dbReference type="PANTHER" id="PTHR12110">
    <property type="entry name" value="HYDROXYPYRUVATE ISOMERASE"/>
    <property type="match status" value="1"/>
</dbReference>
<evidence type="ECO:0000313" key="2">
    <source>
        <dbReference type="EMBL" id="GAA4928542.1"/>
    </source>
</evidence>
<comment type="caution">
    <text evidence="2">The sequence shown here is derived from an EMBL/GenBank/DDBJ whole genome shotgun (WGS) entry which is preliminary data.</text>
</comment>
<dbReference type="RefSeq" id="WP_345415133.1">
    <property type="nucleotide sequence ID" value="NZ_AP031496.1"/>
</dbReference>
<name>A0AAV3TWP3_9ALTE</name>
<reference evidence="3" key="1">
    <citation type="journal article" date="2019" name="Int. J. Syst. Evol. Microbiol.">
        <title>The Global Catalogue of Microorganisms (GCM) 10K type strain sequencing project: providing services to taxonomists for standard genome sequencing and annotation.</title>
        <authorList>
            <consortium name="The Broad Institute Genomics Platform"/>
            <consortium name="The Broad Institute Genome Sequencing Center for Infectious Disease"/>
            <person name="Wu L."/>
            <person name="Ma J."/>
        </authorList>
    </citation>
    <scope>NUCLEOTIDE SEQUENCE [LARGE SCALE GENOMIC DNA]</scope>
    <source>
        <strain evidence="3">JCM 19134</strain>
    </source>
</reference>
<dbReference type="AlphaFoldDB" id="A0AAV3TWP3"/>
<organism evidence="2 3">
    <name type="scientific">Halioxenophilus aromaticivorans</name>
    <dbReference type="NCBI Taxonomy" id="1306992"/>
    <lineage>
        <taxon>Bacteria</taxon>
        <taxon>Pseudomonadati</taxon>
        <taxon>Pseudomonadota</taxon>
        <taxon>Gammaproteobacteria</taxon>
        <taxon>Alteromonadales</taxon>
        <taxon>Alteromonadaceae</taxon>
        <taxon>Halioxenophilus</taxon>
    </lineage>
</organism>
<dbReference type="PIRSF" id="PIRSF036778">
    <property type="entry name" value="UCP036778"/>
    <property type="match status" value="1"/>
</dbReference>
<dbReference type="EMBL" id="BAABLX010000001">
    <property type="protein sequence ID" value="GAA4928542.1"/>
    <property type="molecule type" value="Genomic_DNA"/>
</dbReference>
<dbReference type="SUPFAM" id="SSF51658">
    <property type="entry name" value="Xylose isomerase-like"/>
    <property type="match status" value="1"/>
</dbReference>
<dbReference type="Pfam" id="PF01261">
    <property type="entry name" value="AP_endonuc_2"/>
    <property type="match status" value="1"/>
</dbReference>
<dbReference type="PANTHER" id="PTHR12110:SF21">
    <property type="entry name" value="XYLOSE ISOMERASE-LIKE TIM BARREL DOMAIN-CONTAINING PROTEIN"/>
    <property type="match status" value="1"/>
</dbReference>
<proteinExistence type="predicted"/>